<dbReference type="RefSeq" id="WP_169624287.1">
    <property type="nucleotide sequence ID" value="NZ_JABBNT010000002.1"/>
</dbReference>
<reference evidence="1 2" key="1">
    <citation type="submission" date="2020-04" db="EMBL/GenBank/DDBJ databases">
        <title>Rhodospirillaceae bacterium KN72 isolated from deep sea.</title>
        <authorList>
            <person name="Zhang D.-C."/>
        </authorList>
    </citation>
    <scope>NUCLEOTIDE SEQUENCE [LARGE SCALE GENOMIC DNA]</scope>
    <source>
        <strain evidence="1 2">KN72</strain>
    </source>
</reference>
<dbReference type="PANTHER" id="PTHR35368:SF1">
    <property type="entry name" value="HYDROPEROXIDE REDUCTASE"/>
    <property type="match status" value="1"/>
</dbReference>
<dbReference type="InterPro" id="IPR052924">
    <property type="entry name" value="OsmC/Ohr_hydroprdx_reductase"/>
</dbReference>
<keyword evidence="2" id="KW-1185">Reference proteome</keyword>
<name>A0A7Y0HDL5_9PROT</name>
<dbReference type="Pfam" id="PF02566">
    <property type="entry name" value="OsmC"/>
    <property type="match status" value="1"/>
</dbReference>
<comment type="caution">
    <text evidence="1">The sequence shown here is derived from an EMBL/GenBank/DDBJ whole genome shotgun (WGS) entry which is preliminary data.</text>
</comment>
<protein>
    <submittedName>
        <fullName evidence="1">OsmC family protein</fullName>
    </submittedName>
</protein>
<proteinExistence type="predicted"/>
<sequence>MTTTVHTPISATFDAVAERIAQDPSAAIARFEVHSRQIAGLHSEVEAGDFLLTVDEPTAHGGQGLGPNPVQLILAAIASCQEITYRLYADRLGIPLRSVAVSVTGDIDLRGLFALDAGTRPGLRGLDIRVDLDSDADPERLDYLKRTVDAHCPVLDIIRNATPVAARRVSESDIDRAETPFLAGLAG</sequence>
<dbReference type="Proteomes" id="UP000539372">
    <property type="component" value="Unassembled WGS sequence"/>
</dbReference>
<organism evidence="1 2">
    <name type="scientific">Pacificispira spongiicola</name>
    <dbReference type="NCBI Taxonomy" id="2729598"/>
    <lineage>
        <taxon>Bacteria</taxon>
        <taxon>Pseudomonadati</taxon>
        <taxon>Pseudomonadota</taxon>
        <taxon>Alphaproteobacteria</taxon>
        <taxon>Rhodospirillales</taxon>
        <taxon>Rhodospirillaceae</taxon>
        <taxon>Pacificispira</taxon>
    </lineage>
</organism>
<dbReference type="EMBL" id="JABBNT010000002">
    <property type="protein sequence ID" value="NMM43971.1"/>
    <property type="molecule type" value="Genomic_DNA"/>
</dbReference>
<evidence type="ECO:0000313" key="1">
    <source>
        <dbReference type="EMBL" id="NMM43971.1"/>
    </source>
</evidence>
<gene>
    <name evidence="1" type="ORF">HH303_05755</name>
</gene>
<dbReference type="Gene3D" id="3.30.300.20">
    <property type="match status" value="1"/>
</dbReference>
<accession>A0A7Y0HDL5</accession>
<dbReference type="SUPFAM" id="SSF82784">
    <property type="entry name" value="OsmC-like"/>
    <property type="match status" value="1"/>
</dbReference>
<evidence type="ECO:0000313" key="2">
    <source>
        <dbReference type="Proteomes" id="UP000539372"/>
    </source>
</evidence>
<dbReference type="AlphaFoldDB" id="A0A7Y0HDL5"/>
<dbReference type="InterPro" id="IPR036102">
    <property type="entry name" value="OsmC/Ohrsf"/>
</dbReference>
<dbReference type="PANTHER" id="PTHR35368">
    <property type="entry name" value="HYDROPEROXIDE REDUCTASE"/>
    <property type="match status" value="1"/>
</dbReference>
<dbReference type="InterPro" id="IPR015946">
    <property type="entry name" value="KH_dom-like_a/b"/>
</dbReference>
<dbReference type="InterPro" id="IPR003718">
    <property type="entry name" value="OsmC/Ohr_fam"/>
</dbReference>